<gene>
    <name evidence="1" type="ORF">HYDPIDRAFT_168417</name>
</gene>
<keyword evidence="2" id="KW-1185">Reference proteome</keyword>
<reference evidence="1 2" key="1">
    <citation type="submission" date="2014-04" db="EMBL/GenBank/DDBJ databases">
        <title>Evolutionary Origins and Diversification of the Mycorrhizal Mutualists.</title>
        <authorList>
            <consortium name="DOE Joint Genome Institute"/>
            <consortium name="Mycorrhizal Genomics Consortium"/>
            <person name="Kohler A."/>
            <person name="Kuo A."/>
            <person name="Nagy L.G."/>
            <person name="Floudas D."/>
            <person name="Copeland A."/>
            <person name="Barry K.W."/>
            <person name="Cichocki N."/>
            <person name="Veneault-Fourrey C."/>
            <person name="LaButti K."/>
            <person name="Lindquist E.A."/>
            <person name="Lipzen A."/>
            <person name="Lundell T."/>
            <person name="Morin E."/>
            <person name="Murat C."/>
            <person name="Riley R."/>
            <person name="Ohm R."/>
            <person name="Sun H."/>
            <person name="Tunlid A."/>
            <person name="Henrissat B."/>
            <person name="Grigoriev I.V."/>
            <person name="Hibbett D.S."/>
            <person name="Martin F."/>
        </authorList>
    </citation>
    <scope>NUCLEOTIDE SEQUENCE [LARGE SCALE GENOMIC DNA]</scope>
    <source>
        <strain evidence="1 2">MD-312</strain>
    </source>
</reference>
<proteinExistence type="predicted"/>
<sequence length="225" mass="24386">MIVSVTARTRDGGGRHLVTPVLLEATMDGASSAATILQPIQIAGQVTATTYRYSVSVKDTEASRKCLLNEIALITDVTSYVKGILDNSSVYRKDTGNDNYQHLDALLCPWSTEDGPPSQCGSVNFLENAAKNLSQCLEEVRAMTRTAGTDEEVVSLVQHAEGISERAKGVALLNPADCTNKRELMYKQRQGDTPYERYQASAVGSAGQAYRNQPLVLNAERDLGD</sequence>
<evidence type="ECO:0000313" key="1">
    <source>
        <dbReference type="EMBL" id="KIJ63606.1"/>
    </source>
</evidence>
<dbReference type="HOGENOM" id="CLU_1230090_0_0_1"/>
<dbReference type="EMBL" id="KN839850">
    <property type="protein sequence ID" value="KIJ63606.1"/>
    <property type="molecule type" value="Genomic_DNA"/>
</dbReference>
<accession>A0A0C9WE48</accession>
<organism evidence="1 2">
    <name type="scientific">Hydnomerulius pinastri MD-312</name>
    <dbReference type="NCBI Taxonomy" id="994086"/>
    <lineage>
        <taxon>Eukaryota</taxon>
        <taxon>Fungi</taxon>
        <taxon>Dikarya</taxon>
        <taxon>Basidiomycota</taxon>
        <taxon>Agaricomycotina</taxon>
        <taxon>Agaricomycetes</taxon>
        <taxon>Agaricomycetidae</taxon>
        <taxon>Boletales</taxon>
        <taxon>Boletales incertae sedis</taxon>
        <taxon>Leucogyrophana</taxon>
    </lineage>
</organism>
<protein>
    <submittedName>
        <fullName evidence="1">Uncharacterized protein</fullName>
    </submittedName>
</protein>
<dbReference type="AlphaFoldDB" id="A0A0C9WE48"/>
<evidence type="ECO:0000313" key="2">
    <source>
        <dbReference type="Proteomes" id="UP000053820"/>
    </source>
</evidence>
<name>A0A0C9WE48_9AGAM</name>
<dbReference type="Proteomes" id="UP000053820">
    <property type="component" value="Unassembled WGS sequence"/>
</dbReference>